<sequence>MRLEQRSITVMQYKVEFTTLVMYAPQLVSTTNENAIDNIGGSASELNWVYLSVLDVIFIAHIK</sequence>
<protein>
    <submittedName>
        <fullName evidence="1">Uncharacterized protein</fullName>
    </submittedName>
</protein>
<proteinExistence type="predicted"/>
<keyword evidence="2" id="KW-1185">Reference proteome</keyword>
<evidence type="ECO:0000313" key="2">
    <source>
        <dbReference type="Proteomes" id="UP000775213"/>
    </source>
</evidence>
<dbReference type="EMBL" id="JAGFBR010000005">
    <property type="protein sequence ID" value="KAH0467275.1"/>
    <property type="molecule type" value="Genomic_DNA"/>
</dbReference>
<dbReference type="Proteomes" id="UP000775213">
    <property type="component" value="Unassembled WGS sequence"/>
</dbReference>
<gene>
    <name evidence="1" type="ORF">IEQ34_004513</name>
</gene>
<evidence type="ECO:0000313" key="1">
    <source>
        <dbReference type="EMBL" id="KAH0467275.1"/>
    </source>
</evidence>
<name>A0AAV7HGK6_DENCH</name>
<reference evidence="1 2" key="1">
    <citation type="journal article" date="2021" name="Hortic Res">
        <title>Chromosome-scale assembly of the Dendrobium chrysotoxum genome enhances the understanding of orchid evolution.</title>
        <authorList>
            <person name="Zhang Y."/>
            <person name="Zhang G.Q."/>
            <person name="Zhang D."/>
            <person name="Liu X.D."/>
            <person name="Xu X.Y."/>
            <person name="Sun W.H."/>
            <person name="Yu X."/>
            <person name="Zhu X."/>
            <person name="Wang Z.W."/>
            <person name="Zhao X."/>
            <person name="Zhong W.Y."/>
            <person name="Chen H."/>
            <person name="Yin W.L."/>
            <person name="Huang T."/>
            <person name="Niu S.C."/>
            <person name="Liu Z.J."/>
        </authorList>
    </citation>
    <scope>NUCLEOTIDE SEQUENCE [LARGE SCALE GENOMIC DNA]</scope>
    <source>
        <strain evidence="1">Lindl</strain>
    </source>
</reference>
<organism evidence="1 2">
    <name type="scientific">Dendrobium chrysotoxum</name>
    <name type="common">Orchid</name>
    <dbReference type="NCBI Taxonomy" id="161865"/>
    <lineage>
        <taxon>Eukaryota</taxon>
        <taxon>Viridiplantae</taxon>
        <taxon>Streptophyta</taxon>
        <taxon>Embryophyta</taxon>
        <taxon>Tracheophyta</taxon>
        <taxon>Spermatophyta</taxon>
        <taxon>Magnoliopsida</taxon>
        <taxon>Liliopsida</taxon>
        <taxon>Asparagales</taxon>
        <taxon>Orchidaceae</taxon>
        <taxon>Epidendroideae</taxon>
        <taxon>Malaxideae</taxon>
        <taxon>Dendrobiinae</taxon>
        <taxon>Dendrobium</taxon>
    </lineage>
</organism>
<dbReference type="AlphaFoldDB" id="A0AAV7HGK6"/>
<comment type="caution">
    <text evidence="1">The sequence shown here is derived from an EMBL/GenBank/DDBJ whole genome shotgun (WGS) entry which is preliminary data.</text>
</comment>
<accession>A0AAV7HGK6</accession>